<name>A0ABR2MZS7_9ASPA</name>
<organism evidence="2 3">
    <name type="scientific">Platanthera guangdongensis</name>
    <dbReference type="NCBI Taxonomy" id="2320717"/>
    <lineage>
        <taxon>Eukaryota</taxon>
        <taxon>Viridiplantae</taxon>
        <taxon>Streptophyta</taxon>
        <taxon>Embryophyta</taxon>
        <taxon>Tracheophyta</taxon>
        <taxon>Spermatophyta</taxon>
        <taxon>Magnoliopsida</taxon>
        <taxon>Liliopsida</taxon>
        <taxon>Asparagales</taxon>
        <taxon>Orchidaceae</taxon>
        <taxon>Orchidoideae</taxon>
        <taxon>Orchideae</taxon>
        <taxon>Orchidinae</taxon>
        <taxon>Platanthera</taxon>
    </lineage>
</organism>
<evidence type="ECO:0000256" key="1">
    <source>
        <dbReference type="SAM" id="MobiDB-lite"/>
    </source>
</evidence>
<comment type="caution">
    <text evidence="2">The sequence shown here is derived from an EMBL/GenBank/DDBJ whole genome shotgun (WGS) entry which is preliminary data.</text>
</comment>
<evidence type="ECO:0000313" key="3">
    <source>
        <dbReference type="Proteomes" id="UP001412067"/>
    </source>
</evidence>
<gene>
    <name evidence="2" type="ORF">KSP40_PGU020451</name>
</gene>
<feature type="compositionally biased region" description="Polar residues" evidence="1">
    <location>
        <begin position="163"/>
        <end position="173"/>
    </location>
</feature>
<evidence type="ECO:0000313" key="2">
    <source>
        <dbReference type="EMBL" id="KAK8969745.1"/>
    </source>
</evidence>
<sequence length="268" mass="29928">MNKHVFARWSEGLGDCIEENLLVIIQPKMGEKMKRVRVCPSEEGGQKKRGIRDLHARKGRIPVSPAKNRPPAACYTGDEFAKEGRRFRSLGVGGDRVCDDYEASADLIQGTSSFMFNINNILLAAVIHNHCHVKHTFYNDGILQIHIWTEKLRLADAQDLSRTFNDQSRAISTPTPPPKPQRAHREKPPSRSQRQPPPLIAPRWPANLDYAPLARGGKWPSGDEPLGHDRPPKAACRKRCGRPHVIATYVLFVAKTKAGISHGGLCFL</sequence>
<accession>A0ABR2MZS7</accession>
<proteinExistence type="predicted"/>
<feature type="region of interest" description="Disordered" evidence="1">
    <location>
        <begin position="163"/>
        <end position="205"/>
    </location>
</feature>
<keyword evidence="3" id="KW-1185">Reference proteome</keyword>
<protein>
    <submittedName>
        <fullName evidence="2">Uncharacterized protein</fullName>
    </submittedName>
</protein>
<dbReference type="Proteomes" id="UP001412067">
    <property type="component" value="Unassembled WGS sequence"/>
</dbReference>
<reference evidence="2 3" key="1">
    <citation type="journal article" date="2022" name="Nat. Plants">
        <title>Genomes of leafy and leafless Platanthera orchids illuminate the evolution of mycoheterotrophy.</title>
        <authorList>
            <person name="Li M.H."/>
            <person name="Liu K.W."/>
            <person name="Li Z."/>
            <person name="Lu H.C."/>
            <person name="Ye Q.L."/>
            <person name="Zhang D."/>
            <person name="Wang J.Y."/>
            <person name="Li Y.F."/>
            <person name="Zhong Z.M."/>
            <person name="Liu X."/>
            <person name="Yu X."/>
            <person name="Liu D.K."/>
            <person name="Tu X.D."/>
            <person name="Liu B."/>
            <person name="Hao Y."/>
            <person name="Liao X.Y."/>
            <person name="Jiang Y.T."/>
            <person name="Sun W.H."/>
            <person name="Chen J."/>
            <person name="Chen Y.Q."/>
            <person name="Ai Y."/>
            <person name="Zhai J.W."/>
            <person name="Wu S.S."/>
            <person name="Zhou Z."/>
            <person name="Hsiao Y.Y."/>
            <person name="Wu W.L."/>
            <person name="Chen Y.Y."/>
            <person name="Lin Y.F."/>
            <person name="Hsu J.L."/>
            <person name="Li C.Y."/>
            <person name="Wang Z.W."/>
            <person name="Zhao X."/>
            <person name="Zhong W.Y."/>
            <person name="Ma X.K."/>
            <person name="Ma L."/>
            <person name="Huang J."/>
            <person name="Chen G.Z."/>
            <person name="Huang M.Z."/>
            <person name="Huang L."/>
            <person name="Peng D.H."/>
            <person name="Luo Y.B."/>
            <person name="Zou S.Q."/>
            <person name="Chen S.P."/>
            <person name="Lan S."/>
            <person name="Tsai W.C."/>
            <person name="Van de Peer Y."/>
            <person name="Liu Z.J."/>
        </authorList>
    </citation>
    <scope>NUCLEOTIDE SEQUENCE [LARGE SCALE GENOMIC DNA]</scope>
    <source>
        <strain evidence="2">Lor288</strain>
    </source>
</reference>
<dbReference type="EMBL" id="JBBWWR010000003">
    <property type="protein sequence ID" value="KAK8969745.1"/>
    <property type="molecule type" value="Genomic_DNA"/>
</dbReference>